<accession>A0A5J4KXB7</accession>
<proteinExistence type="predicted"/>
<keyword evidence="5" id="KW-1185">Reference proteome</keyword>
<dbReference type="Pfam" id="PF00072">
    <property type="entry name" value="Response_reg"/>
    <property type="match status" value="1"/>
</dbReference>
<feature type="modified residue" description="4-aspartylphosphate" evidence="2">
    <location>
        <position position="77"/>
    </location>
</feature>
<dbReference type="InterPro" id="IPR050595">
    <property type="entry name" value="Bact_response_regulator"/>
</dbReference>
<keyword evidence="1 2" id="KW-0597">Phosphoprotein</keyword>
<dbReference type="SMART" id="SM00448">
    <property type="entry name" value="REC"/>
    <property type="match status" value="1"/>
</dbReference>
<feature type="domain" description="Response regulatory" evidence="3">
    <location>
        <begin position="28"/>
        <end position="141"/>
    </location>
</feature>
<dbReference type="PANTHER" id="PTHR44591:SF3">
    <property type="entry name" value="RESPONSE REGULATORY DOMAIN-CONTAINING PROTEIN"/>
    <property type="match status" value="1"/>
</dbReference>
<sequence>MRTDEESVRMQLQQNAIEPQMVPQIDTYILVVDDDDNLCQAIQVVLEEEGFVVETALDGKEALEQVARQRPAMIVLDIGLPLLDGETVARELRARYGMTIPVMLMTVDAHVKEKAHRLKAVMGIGKPFEIEAFLTAVRQTLSSRRGKASMPSS</sequence>
<gene>
    <name evidence="4" type="ORF">KDW_53390</name>
</gene>
<evidence type="ECO:0000259" key="3">
    <source>
        <dbReference type="PROSITE" id="PS50110"/>
    </source>
</evidence>
<evidence type="ECO:0000313" key="4">
    <source>
        <dbReference type="EMBL" id="GER91177.1"/>
    </source>
</evidence>
<dbReference type="PANTHER" id="PTHR44591">
    <property type="entry name" value="STRESS RESPONSE REGULATOR PROTEIN 1"/>
    <property type="match status" value="1"/>
</dbReference>
<evidence type="ECO:0000256" key="2">
    <source>
        <dbReference type="PROSITE-ProRule" id="PRU00169"/>
    </source>
</evidence>
<dbReference type="RefSeq" id="WP_151758847.1">
    <property type="nucleotide sequence ID" value="NZ_BKZW01000003.1"/>
</dbReference>
<dbReference type="GO" id="GO:0000160">
    <property type="term" value="P:phosphorelay signal transduction system"/>
    <property type="evidence" value="ECO:0007669"/>
    <property type="project" value="InterPro"/>
</dbReference>
<evidence type="ECO:0000313" key="5">
    <source>
        <dbReference type="Proteomes" id="UP000326912"/>
    </source>
</evidence>
<name>A0A5J4KXB7_9CHLR</name>
<dbReference type="AlphaFoldDB" id="A0A5J4KXB7"/>
<dbReference type="InterPro" id="IPR001789">
    <property type="entry name" value="Sig_transdc_resp-reg_receiver"/>
</dbReference>
<organism evidence="4 5">
    <name type="scientific">Dictyobacter vulcani</name>
    <dbReference type="NCBI Taxonomy" id="2607529"/>
    <lineage>
        <taxon>Bacteria</taxon>
        <taxon>Bacillati</taxon>
        <taxon>Chloroflexota</taxon>
        <taxon>Ktedonobacteria</taxon>
        <taxon>Ktedonobacterales</taxon>
        <taxon>Dictyobacteraceae</taxon>
        <taxon>Dictyobacter</taxon>
    </lineage>
</organism>
<comment type="caution">
    <text evidence="4">The sequence shown here is derived from an EMBL/GenBank/DDBJ whole genome shotgun (WGS) entry which is preliminary data.</text>
</comment>
<dbReference type="InterPro" id="IPR011006">
    <property type="entry name" value="CheY-like_superfamily"/>
</dbReference>
<dbReference type="Proteomes" id="UP000326912">
    <property type="component" value="Unassembled WGS sequence"/>
</dbReference>
<dbReference type="CDD" id="cd17574">
    <property type="entry name" value="REC_OmpR"/>
    <property type="match status" value="1"/>
</dbReference>
<dbReference type="EMBL" id="BKZW01000003">
    <property type="protein sequence ID" value="GER91177.1"/>
    <property type="molecule type" value="Genomic_DNA"/>
</dbReference>
<evidence type="ECO:0000256" key="1">
    <source>
        <dbReference type="ARBA" id="ARBA00022553"/>
    </source>
</evidence>
<dbReference type="SUPFAM" id="SSF52172">
    <property type="entry name" value="CheY-like"/>
    <property type="match status" value="1"/>
</dbReference>
<dbReference type="Gene3D" id="3.40.50.2300">
    <property type="match status" value="1"/>
</dbReference>
<dbReference type="PROSITE" id="PS50110">
    <property type="entry name" value="RESPONSE_REGULATORY"/>
    <property type="match status" value="1"/>
</dbReference>
<protein>
    <recommendedName>
        <fullName evidence="3">Response regulatory domain-containing protein</fullName>
    </recommendedName>
</protein>
<reference evidence="4 5" key="1">
    <citation type="submission" date="2019-10" db="EMBL/GenBank/DDBJ databases">
        <title>Dictyobacter vulcani sp. nov., within the class Ktedonobacteria, isolated from soil of volcanic Mt. Zao.</title>
        <authorList>
            <person name="Zheng Y."/>
            <person name="Wang C.M."/>
            <person name="Sakai Y."/>
            <person name="Abe K."/>
            <person name="Yokota A."/>
            <person name="Yabe S."/>
        </authorList>
    </citation>
    <scope>NUCLEOTIDE SEQUENCE [LARGE SCALE GENOMIC DNA]</scope>
    <source>
        <strain evidence="4 5">W12</strain>
    </source>
</reference>